<comment type="caution">
    <text evidence="3">The sequence shown here is derived from an EMBL/GenBank/DDBJ whole genome shotgun (WGS) entry which is preliminary data.</text>
</comment>
<feature type="signal peptide" evidence="1">
    <location>
        <begin position="1"/>
        <end position="26"/>
    </location>
</feature>
<evidence type="ECO:0000259" key="2">
    <source>
        <dbReference type="PROSITE" id="PS50181"/>
    </source>
</evidence>
<evidence type="ECO:0000313" key="3">
    <source>
        <dbReference type="EMBL" id="KAF5571519.1"/>
    </source>
</evidence>
<sequence>MHSSSLNSNTWLLVAFAFIVLKICEPRRASLGNLPAELKQKIARLVDPIGLISLSQTNCHFRYVIEVEERQRIERLLALECIPKHGGSPTLFTNWYDKPAWHQRDRLEARWACTGCMRLRPYYRFQYKFLSEVIWRKPMPGSPRTNVFTSWEPTQRGVAAQITPSADGGRSLQDCYQAIVGDIFRYHPAYLLTLYQFHQVGYMAGFTVRDLQQMILFNPQELRRRLRLSLIAMENSGVFGSDRYFRKCIECQFKSDVFNNATIASHNGLYGTEKFPIISIENHLISSPLDRYFPGILESLQQGRPRGRFYNGYPKLWPVWMARCPRCAKWKELSVFRIGAGAGGLPGRELESWEPAVGRLTWDGVILTQDVFEKARCNECFMKQNGRIALADYLGRWFQFLVEQQPDDVQSELLEAVQTFMASGVLLNHPQATAWS</sequence>
<protein>
    <recommendedName>
        <fullName evidence="2">F-box domain-containing protein</fullName>
    </recommendedName>
</protein>
<feature type="domain" description="F-box" evidence="2">
    <location>
        <begin position="28"/>
        <end position="76"/>
    </location>
</feature>
<organism evidence="3 4">
    <name type="scientific">Fusarium phyllophilum</name>
    <dbReference type="NCBI Taxonomy" id="47803"/>
    <lineage>
        <taxon>Eukaryota</taxon>
        <taxon>Fungi</taxon>
        <taxon>Dikarya</taxon>
        <taxon>Ascomycota</taxon>
        <taxon>Pezizomycotina</taxon>
        <taxon>Sordariomycetes</taxon>
        <taxon>Hypocreomycetidae</taxon>
        <taxon>Hypocreales</taxon>
        <taxon>Nectriaceae</taxon>
        <taxon>Fusarium</taxon>
        <taxon>Fusarium fujikuroi species complex</taxon>
    </lineage>
</organism>
<keyword evidence="1" id="KW-0732">Signal</keyword>
<gene>
    <name evidence="3" type="ORF">FPHYL_265</name>
</gene>
<name>A0A8H5KDW4_9HYPO</name>
<keyword evidence="4" id="KW-1185">Reference proteome</keyword>
<dbReference type="InterPro" id="IPR001810">
    <property type="entry name" value="F-box_dom"/>
</dbReference>
<dbReference type="OrthoDB" id="3481585at2759"/>
<dbReference type="Proteomes" id="UP000582016">
    <property type="component" value="Unassembled WGS sequence"/>
</dbReference>
<proteinExistence type="predicted"/>
<dbReference type="InterPro" id="IPR036047">
    <property type="entry name" value="F-box-like_dom_sf"/>
</dbReference>
<dbReference type="SUPFAM" id="SSF81383">
    <property type="entry name" value="F-box domain"/>
    <property type="match status" value="1"/>
</dbReference>
<evidence type="ECO:0000313" key="4">
    <source>
        <dbReference type="Proteomes" id="UP000582016"/>
    </source>
</evidence>
<accession>A0A8H5KDW4</accession>
<dbReference type="EMBL" id="JAAOAQ010000010">
    <property type="protein sequence ID" value="KAF5571519.1"/>
    <property type="molecule type" value="Genomic_DNA"/>
</dbReference>
<reference evidence="3 4" key="1">
    <citation type="submission" date="2020-05" db="EMBL/GenBank/DDBJ databases">
        <title>Identification and distribution of gene clusters putatively required for synthesis of sphingolipid metabolism inhibitors in phylogenetically diverse species of the filamentous fungus Fusarium.</title>
        <authorList>
            <person name="Kim H.-S."/>
            <person name="Busman M."/>
            <person name="Brown D.W."/>
            <person name="Divon H."/>
            <person name="Uhlig S."/>
            <person name="Proctor R.H."/>
        </authorList>
    </citation>
    <scope>NUCLEOTIDE SEQUENCE [LARGE SCALE GENOMIC DNA]</scope>
    <source>
        <strain evidence="3 4">NRRL 13617</strain>
    </source>
</reference>
<evidence type="ECO:0000256" key="1">
    <source>
        <dbReference type="SAM" id="SignalP"/>
    </source>
</evidence>
<feature type="chain" id="PRO_5034106873" description="F-box domain-containing protein" evidence="1">
    <location>
        <begin position="27"/>
        <end position="436"/>
    </location>
</feature>
<dbReference type="AlphaFoldDB" id="A0A8H5KDW4"/>
<dbReference type="PROSITE" id="PS50181">
    <property type="entry name" value="FBOX"/>
    <property type="match status" value="1"/>
</dbReference>